<protein>
    <submittedName>
        <fullName evidence="1">Uncharacterized protein</fullName>
    </submittedName>
</protein>
<name>A0A7C9HTQ3_9DEIO</name>
<comment type="caution">
    <text evidence="1">The sequence shown here is derived from an EMBL/GenBank/DDBJ whole genome shotgun (WGS) entry which is preliminary data.</text>
</comment>
<accession>A0A7C9HTQ3</accession>
<evidence type="ECO:0000313" key="2">
    <source>
        <dbReference type="Proteomes" id="UP000483286"/>
    </source>
</evidence>
<keyword evidence="2" id="KW-1185">Reference proteome</keyword>
<organism evidence="1 2">
    <name type="scientific">Deinococcus arboris</name>
    <dbReference type="NCBI Taxonomy" id="2682977"/>
    <lineage>
        <taxon>Bacteria</taxon>
        <taxon>Thermotogati</taxon>
        <taxon>Deinococcota</taxon>
        <taxon>Deinococci</taxon>
        <taxon>Deinococcales</taxon>
        <taxon>Deinococcaceae</taxon>
        <taxon>Deinococcus</taxon>
    </lineage>
</organism>
<gene>
    <name evidence="1" type="ORF">GO986_18610</name>
</gene>
<dbReference type="RefSeq" id="WP_157460851.1">
    <property type="nucleotide sequence ID" value="NZ_WQLB01000034.1"/>
</dbReference>
<dbReference type="Proteomes" id="UP000483286">
    <property type="component" value="Unassembled WGS sequence"/>
</dbReference>
<proteinExistence type="predicted"/>
<dbReference type="AlphaFoldDB" id="A0A7C9HTQ3"/>
<dbReference type="EMBL" id="WQLB01000034">
    <property type="protein sequence ID" value="MVN88754.1"/>
    <property type="molecule type" value="Genomic_DNA"/>
</dbReference>
<evidence type="ECO:0000313" key="1">
    <source>
        <dbReference type="EMBL" id="MVN88754.1"/>
    </source>
</evidence>
<reference evidence="1 2" key="1">
    <citation type="submission" date="2019-12" db="EMBL/GenBank/DDBJ databases">
        <title>Deinococcus sp. HMF7620 Genome sequencing and assembly.</title>
        <authorList>
            <person name="Kang H."/>
            <person name="Kim H."/>
            <person name="Joh K."/>
        </authorList>
    </citation>
    <scope>NUCLEOTIDE SEQUENCE [LARGE SCALE GENOMIC DNA]</scope>
    <source>
        <strain evidence="1 2">HMF7620</strain>
    </source>
</reference>
<sequence length="105" mass="11757">MKPLLMISYDLNKAASEEYKALDEYLRSIADTGVMTPLESVYFIQTEKSVDEVNKGIRALLIKEEGNPLRSDTKWFVAPIKLGSSAGYLDDVEAAWWKKAVSQGL</sequence>